<evidence type="ECO:0000313" key="2">
    <source>
        <dbReference type="EMBL" id="GHI74432.1"/>
    </source>
</evidence>
<name>A0ABQ3T2M5_9ACTN</name>
<keyword evidence="3" id="KW-1185">Reference proteome</keyword>
<organism evidence="2 3">
    <name type="scientific">Streptomyces nojiriensis</name>
    <dbReference type="NCBI Taxonomy" id="66374"/>
    <lineage>
        <taxon>Bacteria</taxon>
        <taxon>Bacillati</taxon>
        <taxon>Actinomycetota</taxon>
        <taxon>Actinomycetes</taxon>
        <taxon>Kitasatosporales</taxon>
        <taxon>Streptomycetaceae</taxon>
        <taxon>Streptomyces</taxon>
    </lineage>
</organism>
<protein>
    <submittedName>
        <fullName evidence="2">Uncharacterized protein</fullName>
    </submittedName>
</protein>
<evidence type="ECO:0000256" key="1">
    <source>
        <dbReference type="SAM" id="MobiDB-lite"/>
    </source>
</evidence>
<dbReference type="EMBL" id="BNEC01000006">
    <property type="protein sequence ID" value="GHI74432.1"/>
    <property type="molecule type" value="Genomic_DNA"/>
</dbReference>
<proteinExistence type="predicted"/>
<sequence>MRQPPIRVTPTFREGGGASPRTPVTRTRSAPSSVSRTVVQAGGHVRAEIAHALGLVEELGGDGAGGDGSARAGVFGDDRRAVLGDLREREAGAADVVPG</sequence>
<accession>A0ABQ3T2M5</accession>
<feature type="region of interest" description="Disordered" evidence="1">
    <location>
        <begin position="1"/>
        <end position="36"/>
    </location>
</feature>
<feature type="compositionally biased region" description="Polar residues" evidence="1">
    <location>
        <begin position="22"/>
        <end position="36"/>
    </location>
</feature>
<evidence type="ECO:0000313" key="3">
    <source>
        <dbReference type="Proteomes" id="UP000613974"/>
    </source>
</evidence>
<comment type="caution">
    <text evidence="2">The sequence shown here is derived from an EMBL/GenBank/DDBJ whole genome shotgun (WGS) entry which is preliminary data.</text>
</comment>
<gene>
    <name evidence="2" type="ORF">Snoj_83500</name>
</gene>
<reference evidence="3" key="1">
    <citation type="submission" date="2023-07" db="EMBL/GenBank/DDBJ databases">
        <title>Whole genome shotgun sequence of Streptomyces nojiriensis NBRC 13794.</title>
        <authorList>
            <person name="Komaki H."/>
            <person name="Tamura T."/>
        </authorList>
    </citation>
    <scope>NUCLEOTIDE SEQUENCE [LARGE SCALE GENOMIC DNA]</scope>
    <source>
        <strain evidence="3">NBRC 13794</strain>
    </source>
</reference>
<dbReference type="Proteomes" id="UP000613974">
    <property type="component" value="Unassembled WGS sequence"/>
</dbReference>